<evidence type="ECO:0000313" key="2">
    <source>
        <dbReference type="EMBL" id="KAH0878132.1"/>
    </source>
</evidence>
<proteinExistence type="predicted"/>
<keyword evidence="3" id="KW-1185">Reference proteome</keyword>
<accession>A0ABQ7ZD42</accession>
<comment type="caution">
    <text evidence="2">The sequence shown here is derived from an EMBL/GenBank/DDBJ whole genome shotgun (WGS) entry which is preliminary data.</text>
</comment>
<dbReference type="EMBL" id="JAGKQM010001454">
    <property type="protein sequence ID" value="KAH0851821.1"/>
    <property type="molecule type" value="Genomic_DNA"/>
</dbReference>
<evidence type="ECO:0000313" key="1">
    <source>
        <dbReference type="EMBL" id="KAH0851821.1"/>
    </source>
</evidence>
<organism evidence="2 3">
    <name type="scientific">Brassica napus</name>
    <name type="common">Rape</name>
    <dbReference type="NCBI Taxonomy" id="3708"/>
    <lineage>
        <taxon>Eukaryota</taxon>
        <taxon>Viridiplantae</taxon>
        <taxon>Streptophyta</taxon>
        <taxon>Embryophyta</taxon>
        <taxon>Tracheophyta</taxon>
        <taxon>Spermatophyta</taxon>
        <taxon>Magnoliopsida</taxon>
        <taxon>eudicotyledons</taxon>
        <taxon>Gunneridae</taxon>
        <taxon>Pentapetalae</taxon>
        <taxon>rosids</taxon>
        <taxon>malvids</taxon>
        <taxon>Brassicales</taxon>
        <taxon>Brassicaceae</taxon>
        <taxon>Brassiceae</taxon>
        <taxon>Brassica</taxon>
    </lineage>
</organism>
<evidence type="ECO:0000313" key="3">
    <source>
        <dbReference type="Proteomes" id="UP000824890"/>
    </source>
</evidence>
<sequence>MMNENYYREIQEAARVAVKCTRATREERPKMTEVDAQLEGLRVTKTKHQRSDLALAMTALRI</sequence>
<protein>
    <submittedName>
        <fullName evidence="2">Uncharacterized protein</fullName>
    </submittedName>
</protein>
<dbReference type="EMBL" id="JAGKQM010000015">
    <property type="protein sequence ID" value="KAH0878132.1"/>
    <property type="molecule type" value="Genomic_DNA"/>
</dbReference>
<reference evidence="2 3" key="1">
    <citation type="submission" date="2021-05" db="EMBL/GenBank/DDBJ databases">
        <title>Genome Assembly of Synthetic Allotetraploid Brassica napus Reveals Homoeologous Exchanges between Subgenomes.</title>
        <authorList>
            <person name="Davis J.T."/>
        </authorList>
    </citation>
    <scope>NUCLEOTIDE SEQUENCE [LARGE SCALE GENOMIC DNA]</scope>
    <source>
        <strain evidence="3">cv. Da-Ae</strain>
        <tissue evidence="2">Seedling</tissue>
    </source>
</reference>
<gene>
    <name evidence="2" type="ORF">HID58_065526</name>
    <name evidence="1" type="ORF">HID58_090982</name>
</gene>
<dbReference type="Proteomes" id="UP000824890">
    <property type="component" value="Unassembled WGS sequence"/>
</dbReference>
<name>A0ABQ7ZD42_BRANA</name>